<evidence type="ECO:0000256" key="5">
    <source>
        <dbReference type="ARBA" id="ARBA00022475"/>
    </source>
</evidence>
<feature type="transmembrane region" description="Helical" evidence="10">
    <location>
        <begin position="39"/>
        <end position="58"/>
    </location>
</feature>
<keyword evidence="7" id="KW-0059">Arsenical resistance</keyword>
<evidence type="ECO:0000256" key="6">
    <source>
        <dbReference type="ARBA" id="ARBA00022692"/>
    </source>
</evidence>
<dbReference type="PANTHER" id="PTHR43302:SF5">
    <property type="entry name" value="TRANSPORTER ARSB-RELATED"/>
    <property type="match status" value="1"/>
</dbReference>
<accession>A0ABD5JAB0</accession>
<evidence type="ECO:0000256" key="7">
    <source>
        <dbReference type="ARBA" id="ARBA00022849"/>
    </source>
</evidence>
<evidence type="ECO:0000256" key="9">
    <source>
        <dbReference type="ARBA" id="ARBA00023136"/>
    </source>
</evidence>
<keyword evidence="9 10" id="KW-0472">Membrane</keyword>
<dbReference type="AlphaFoldDB" id="A0ABD5JAB0"/>
<reference evidence="12 13" key="1">
    <citation type="submission" date="2023-11" db="EMBL/GenBank/DDBJ databases">
        <title>30 novel species of actinomycetes from the DSMZ collection.</title>
        <authorList>
            <person name="Nouioui I."/>
        </authorList>
    </citation>
    <scope>NUCLEOTIDE SEQUENCE [LARGE SCALE GENOMIC DNA]</scope>
    <source>
        <strain evidence="12 13">DSM 41602</strain>
    </source>
</reference>
<keyword evidence="6 10" id="KW-0812">Transmembrane</keyword>
<comment type="subcellular location">
    <subcellularLocation>
        <location evidence="1">Cell membrane</location>
        <topology evidence="1">Multi-pass membrane protein</topology>
    </subcellularLocation>
</comment>
<evidence type="ECO:0000313" key="13">
    <source>
        <dbReference type="Proteomes" id="UP001354649"/>
    </source>
</evidence>
<dbReference type="GO" id="GO:0005886">
    <property type="term" value="C:plasma membrane"/>
    <property type="evidence" value="ECO:0007669"/>
    <property type="project" value="UniProtKB-SubCell"/>
</dbReference>
<feature type="transmembrane region" description="Helical" evidence="10">
    <location>
        <begin position="115"/>
        <end position="141"/>
    </location>
</feature>
<feature type="transmembrane region" description="Helical" evidence="10">
    <location>
        <begin position="258"/>
        <end position="273"/>
    </location>
</feature>
<feature type="transmembrane region" description="Helical" evidence="10">
    <location>
        <begin position="325"/>
        <end position="350"/>
    </location>
</feature>
<feature type="transmembrane region" description="Helical" evidence="10">
    <location>
        <begin position="405"/>
        <end position="426"/>
    </location>
</feature>
<sequence>MCRSRHPPESILSTAVAESLSVVLLLGVLAFAVVRPRGLPEAVAAVPAAGIVVATGAVSPARAWAETQELLPVVGFLAAVLLLARMCADEGLFEAAGQAVARACAGRTDRLLGGVFAVAAVVTAVLSLDATVVLLTPVVFATAAKLGARSRPHVYACAHLSNSASLLLPVSNLTNLLALQAGGVSFTRFAVLMGPAWLLTIGIEYLVFRRFFAADLAAGATEPPPADWPRVPVFALAVLLLTLVGFVGTSLAGLDPQWAAWAGALVLTVRALRRGETTVRGAIGAAGPLFCLFVLALGVVVQAVLAGGLQDALTQVLPTGTSLPALLGIAAVAAVLANLINNLPAVLALLPIASAGGTGPVLAVLIGVNLGPNLTYVGSLATLLWRRIVHHHAPGTGSGLGVFTRLGLLTAPATVVVATAAMWMMLKVTGS</sequence>
<dbReference type="Proteomes" id="UP001354649">
    <property type="component" value="Unassembled WGS sequence"/>
</dbReference>
<gene>
    <name evidence="12" type="ORF">V2K49_19465</name>
</gene>
<evidence type="ECO:0000256" key="1">
    <source>
        <dbReference type="ARBA" id="ARBA00004651"/>
    </source>
</evidence>
<dbReference type="PANTHER" id="PTHR43302">
    <property type="entry name" value="TRANSPORTER ARSB-RELATED"/>
    <property type="match status" value="1"/>
</dbReference>
<comment type="similarity">
    <text evidence="3">Belongs to the CitM (TC 2.A.11) transporter family.</text>
</comment>
<keyword evidence="5" id="KW-1003">Cell membrane</keyword>
<feature type="transmembrane region" description="Helical" evidence="10">
    <location>
        <begin position="12"/>
        <end position="33"/>
    </location>
</feature>
<proteinExistence type="inferred from homology"/>
<name>A0ABD5JAB0_9ACTN</name>
<dbReference type="PRINTS" id="PR00758">
    <property type="entry name" value="ARSENICPUMP"/>
</dbReference>
<dbReference type="GO" id="GO:0046685">
    <property type="term" value="P:response to arsenic-containing substance"/>
    <property type="evidence" value="ECO:0007669"/>
    <property type="project" value="UniProtKB-KW"/>
</dbReference>
<dbReference type="EMBL" id="JAZBJQ010000012">
    <property type="protein sequence ID" value="MEE4585313.1"/>
    <property type="molecule type" value="Genomic_DNA"/>
</dbReference>
<comment type="similarity">
    <text evidence="2">Belongs to the ArsB family.</text>
</comment>
<comment type="caution">
    <text evidence="12">The sequence shown here is derived from an EMBL/GenBank/DDBJ whole genome shotgun (WGS) entry which is preliminary data.</text>
</comment>
<dbReference type="Pfam" id="PF03600">
    <property type="entry name" value="CitMHS"/>
    <property type="match status" value="1"/>
</dbReference>
<feature type="transmembrane region" description="Helical" evidence="10">
    <location>
        <begin position="190"/>
        <end position="212"/>
    </location>
</feature>
<evidence type="ECO:0000313" key="12">
    <source>
        <dbReference type="EMBL" id="MEE4585313.1"/>
    </source>
</evidence>
<evidence type="ECO:0000256" key="3">
    <source>
        <dbReference type="ARBA" id="ARBA00009843"/>
    </source>
</evidence>
<evidence type="ECO:0000256" key="2">
    <source>
        <dbReference type="ARBA" id="ARBA00006433"/>
    </source>
</evidence>
<organism evidence="12 13">
    <name type="scientific">Streptomyces antimycoticus</name>
    <dbReference type="NCBI Taxonomy" id="68175"/>
    <lineage>
        <taxon>Bacteria</taxon>
        <taxon>Bacillati</taxon>
        <taxon>Actinomycetota</taxon>
        <taxon>Actinomycetes</taxon>
        <taxon>Kitasatosporales</taxon>
        <taxon>Streptomycetaceae</taxon>
        <taxon>Streptomyces</taxon>
        <taxon>Streptomyces violaceusniger group</taxon>
    </lineage>
</organism>
<feature type="domain" description="Citrate transporter-like" evidence="11">
    <location>
        <begin position="36"/>
        <end position="355"/>
    </location>
</feature>
<evidence type="ECO:0000256" key="4">
    <source>
        <dbReference type="ARBA" id="ARBA00022448"/>
    </source>
</evidence>
<dbReference type="InterPro" id="IPR000802">
    <property type="entry name" value="Arsenical_pump_ArsB"/>
</dbReference>
<keyword evidence="4" id="KW-0813">Transport</keyword>
<evidence type="ECO:0000259" key="11">
    <source>
        <dbReference type="Pfam" id="PF03600"/>
    </source>
</evidence>
<evidence type="ECO:0000256" key="8">
    <source>
        <dbReference type="ARBA" id="ARBA00022989"/>
    </source>
</evidence>
<protein>
    <submittedName>
        <fullName evidence="12">SLC13 family permease</fullName>
    </submittedName>
</protein>
<dbReference type="InterPro" id="IPR004680">
    <property type="entry name" value="Cit_transptr-like_dom"/>
</dbReference>
<evidence type="ECO:0000256" key="10">
    <source>
        <dbReference type="SAM" id="Phobius"/>
    </source>
</evidence>
<feature type="transmembrane region" description="Helical" evidence="10">
    <location>
        <begin position="233"/>
        <end position="252"/>
    </location>
</feature>
<feature type="transmembrane region" description="Helical" evidence="10">
    <location>
        <begin position="285"/>
        <end position="305"/>
    </location>
</feature>
<keyword evidence="8 10" id="KW-1133">Transmembrane helix</keyword>